<feature type="compositionally biased region" description="Basic and acidic residues" evidence="1">
    <location>
        <begin position="258"/>
        <end position="270"/>
    </location>
</feature>
<reference evidence="2 3" key="1">
    <citation type="submission" date="2019-04" db="EMBL/GenBank/DDBJ databases">
        <title>An improved genome assembly and genetic linkage map for asparagus bean, Vigna unguiculata ssp. sesquipedialis.</title>
        <authorList>
            <person name="Xia Q."/>
            <person name="Zhang R."/>
            <person name="Dong Y."/>
        </authorList>
    </citation>
    <scope>NUCLEOTIDE SEQUENCE [LARGE SCALE GENOMIC DNA]</scope>
    <source>
        <tissue evidence="2">Leaf</tissue>
    </source>
</reference>
<feature type="compositionally biased region" description="Basic residues" evidence="1">
    <location>
        <begin position="275"/>
        <end position="294"/>
    </location>
</feature>
<accession>A0A4D6NGT6</accession>
<feature type="region of interest" description="Disordered" evidence="1">
    <location>
        <begin position="345"/>
        <end position="366"/>
    </location>
</feature>
<dbReference type="PANTHER" id="PTHR37218">
    <property type="entry name" value="COILED-COIL PROTEIN"/>
    <property type="match status" value="1"/>
</dbReference>
<dbReference type="AlphaFoldDB" id="A0A4D6NGT6"/>
<dbReference type="PANTHER" id="PTHR37218:SF2">
    <property type="entry name" value="COILED-COIL PROTEIN"/>
    <property type="match status" value="1"/>
</dbReference>
<evidence type="ECO:0000313" key="3">
    <source>
        <dbReference type="Proteomes" id="UP000501690"/>
    </source>
</evidence>
<evidence type="ECO:0000313" key="2">
    <source>
        <dbReference type="EMBL" id="QCE11395.1"/>
    </source>
</evidence>
<feature type="compositionally biased region" description="Basic and acidic residues" evidence="1">
    <location>
        <begin position="24"/>
        <end position="35"/>
    </location>
</feature>
<feature type="compositionally biased region" description="Basic and acidic residues" evidence="1">
    <location>
        <begin position="196"/>
        <end position="221"/>
    </location>
</feature>
<organism evidence="2 3">
    <name type="scientific">Vigna unguiculata</name>
    <name type="common">Cowpea</name>
    <dbReference type="NCBI Taxonomy" id="3917"/>
    <lineage>
        <taxon>Eukaryota</taxon>
        <taxon>Viridiplantae</taxon>
        <taxon>Streptophyta</taxon>
        <taxon>Embryophyta</taxon>
        <taxon>Tracheophyta</taxon>
        <taxon>Spermatophyta</taxon>
        <taxon>Magnoliopsida</taxon>
        <taxon>eudicotyledons</taxon>
        <taxon>Gunneridae</taxon>
        <taxon>Pentapetalae</taxon>
        <taxon>rosids</taxon>
        <taxon>fabids</taxon>
        <taxon>Fabales</taxon>
        <taxon>Fabaceae</taxon>
        <taxon>Papilionoideae</taxon>
        <taxon>50 kb inversion clade</taxon>
        <taxon>NPAAA clade</taxon>
        <taxon>indigoferoid/millettioid clade</taxon>
        <taxon>Phaseoleae</taxon>
        <taxon>Vigna</taxon>
    </lineage>
</organism>
<feature type="region of interest" description="Disordered" evidence="1">
    <location>
        <begin position="182"/>
        <end position="310"/>
    </location>
</feature>
<dbReference type="Proteomes" id="UP000501690">
    <property type="component" value="Linkage Group LG10"/>
</dbReference>
<evidence type="ECO:0000256" key="1">
    <source>
        <dbReference type="SAM" id="MobiDB-lite"/>
    </source>
</evidence>
<keyword evidence="3" id="KW-1185">Reference proteome</keyword>
<feature type="region of interest" description="Disordered" evidence="1">
    <location>
        <begin position="24"/>
        <end position="63"/>
    </location>
</feature>
<dbReference type="EMBL" id="CP039354">
    <property type="protein sequence ID" value="QCE11395.1"/>
    <property type="molecule type" value="Genomic_DNA"/>
</dbReference>
<proteinExistence type="predicted"/>
<protein>
    <submittedName>
        <fullName evidence="2">Uncharacterized protein</fullName>
    </submittedName>
</protein>
<feature type="compositionally biased region" description="Polar residues" evidence="1">
    <location>
        <begin position="182"/>
        <end position="195"/>
    </location>
</feature>
<gene>
    <name evidence="2" type="ORF">DEO72_LG10g2628</name>
</gene>
<name>A0A4D6NGT6_VIGUN</name>
<sequence>MFNPLGRTIPKTVVVAGDKRNYDCDDRRGAPEKKQVNPGGRTEWRPPVVTHEDETHGAGGEPLTTTTQVRSQFGNFPPFCPNRSRCVLGWDLTSFRDFAASIKLTHTAAETHDGFGPPRQRLSLFVPASASSSIGEMGAKGKRRREKNYRIAHGGYNGLPPPPKPSQLDALPSKLRQIMSFSQRPNGANGSSKNQNNDEGHVQNKTISKDKGDVRTKDVKEGNTNGQLKELQQMDRSEEQLVESGAVDKKKKKRKRKEVKDLRFEMEVDKTSSQLKRKERKKKYLEAKKKKRKSSHEEEMDFPGHEKIEFGDIVQAPPKLSVPPRAFKNASQERLRLQAIEEYRSRKGWTSRPGNHLLPPVTTLDS</sequence>